<dbReference type="GO" id="GO:1900229">
    <property type="term" value="P:negative regulation of single-species biofilm formation in or on host organism"/>
    <property type="evidence" value="ECO:0000318"/>
    <property type="project" value="GO_Central"/>
</dbReference>
<dbReference type="GO" id="GO:0061844">
    <property type="term" value="P:antimicrobial humoral immune response mediated by antimicrobial peptide"/>
    <property type="evidence" value="ECO:0000318"/>
    <property type="project" value="GO_Central"/>
</dbReference>
<dbReference type="AlphaFoldDB" id="A0A8I3PJC6"/>
<evidence type="ECO:0000256" key="7">
    <source>
        <dbReference type="ARBA" id="ARBA00022729"/>
    </source>
</evidence>
<keyword evidence="8" id="KW-0391">Immunity</keyword>
<dbReference type="Proteomes" id="UP000805418">
    <property type="component" value="Chromosome 24"/>
</dbReference>
<evidence type="ECO:0000313" key="19">
    <source>
        <dbReference type="Proteomes" id="UP000805418"/>
    </source>
</evidence>
<dbReference type="GO" id="GO:0008289">
    <property type="term" value="F:lipid binding"/>
    <property type="evidence" value="ECO:0007669"/>
    <property type="project" value="UniProtKB-KW"/>
</dbReference>
<evidence type="ECO:0000256" key="1">
    <source>
        <dbReference type="ARBA" id="ARBA00004613"/>
    </source>
</evidence>
<proteinExistence type="inferred from homology"/>
<evidence type="ECO:0000256" key="16">
    <source>
        <dbReference type="SAM" id="SignalP"/>
    </source>
</evidence>
<evidence type="ECO:0000256" key="13">
    <source>
        <dbReference type="ARBA" id="ARBA00025926"/>
    </source>
</evidence>
<reference evidence="18" key="3">
    <citation type="submission" date="2025-09" db="UniProtKB">
        <authorList>
            <consortium name="Ensembl"/>
        </authorList>
    </citation>
    <scope>IDENTIFICATION</scope>
    <source>
        <strain evidence="18">Boxer</strain>
    </source>
</reference>
<dbReference type="GO" id="GO:0050891">
    <property type="term" value="P:multicellular organismal-level water homeostasis"/>
    <property type="evidence" value="ECO:0007669"/>
    <property type="project" value="Ensembl"/>
</dbReference>
<feature type="domain" description="Lipid-binding serum glycoprotein N-terminal" evidence="17">
    <location>
        <begin position="64"/>
        <end position="222"/>
    </location>
</feature>
<comment type="subunit">
    <text evidence="13">Monomer. Interacts (via N-terminus) with SCNN1B, a subunit of the heterotrimeric epithelial sodium channel (ENaC); this inhibits proteolytic activation of ENaC.</text>
</comment>
<dbReference type="GO" id="GO:0043129">
    <property type="term" value="P:surfactant homeostasis"/>
    <property type="evidence" value="ECO:0000318"/>
    <property type="project" value="GO_Central"/>
</dbReference>
<dbReference type="InterPro" id="IPR017942">
    <property type="entry name" value="Lipid-bd_serum_glycop_N"/>
</dbReference>
<name>A0A8I3PJC6_CANLF</name>
<keyword evidence="5" id="KW-0929">Antimicrobial</keyword>
<dbReference type="Pfam" id="PF01273">
    <property type="entry name" value="LBP_BPI_CETP"/>
    <property type="match status" value="1"/>
</dbReference>
<evidence type="ECO:0000256" key="10">
    <source>
        <dbReference type="ARBA" id="ARBA00023121"/>
    </source>
</evidence>
<dbReference type="Reactome" id="R-CFA-6803157">
    <property type="pathway name" value="Antimicrobial peptides"/>
</dbReference>
<protein>
    <recommendedName>
        <fullName evidence="3">BPI fold-containing family A member 1</fullName>
    </recommendedName>
    <alternativeName>
        <fullName evidence="14">Palate lung and nasal epithelium clone protein</fullName>
    </alternativeName>
</protein>
<evidence type="ECO:0000256" key="3">
    <source>
        <dbReference type="ARBA" id="ARBA00018715"/>
    </source>
</evidence>
<dbReference type="GO" id="GO:0051607">
    <property type="term" value="P:defense response to virus"/>
    <property type="evidence" value="ECO:0007669"/>
    <property type="project" value="Ensembl"/>
</dbReference>
<keyword evidence="11" id="KW-1015">Disulfide bond</keyword>
<dbReference type="GeneTree" id="ENSGT01100000263546"/>
<organism evidence="18 19">
    <name type="scientific">Canis lupus familiaris</name>
    <name type="common">Dog</name>
    <name type="synonym">Canis familiaris</name>
    <dbReference type="NCBI Taxonomy" id="9615"/>
    <lineage>
        <taxon>Eukaryota</taxon>
        <taxon>Metazoa</taxon>
        <taxon>Chordata</taxon>
        <taxon>Craniata</taxon>
        <taxon>Vertebrata</taxon>
        <taxon>Euteleostomi</taxon>
        <taxon>Mammalia</taxon>
        <taxon>Eutheria</taxon>
        <taxon>Laurasiatheria</taxon>
        <taxon>Carnivora</taxon>
        <taxon>Caniformia</taxon>
        <taxon>Canidae</taxon>
        <taxon>Canis</taxon>
    </lineage>
</organism>
<gene>
    <name evidence="18" type="primary">BPIFA1</name>
</gene>
<sequence length="318" mass="33136">MFQTGGLIVFCGLLAQTTTLLEALSLPLEHTLFLEVTPGQDPSPTDLAGDLTDGLSSGLLSGGLLDILENLPLLNILKTGGGTSGGLLGGLLGKVTSMVPLLDSIIELKITNPQLLELGLVQSPDGHRLYVTIPLGIVLNVNTPLTSSLVKLAVKLNITAEILAVKNDQGKIHLILGDCTHSPGSLQISLLNGFAPLPVQSLVDSLSSFLNKVLPELVQGEVSGGGGQGVAAPDLWVSELLGLKEGPGVSFSEPLSLLCIYHLSSTCPLIHLFVFLLSILQIAVVGSCSGLSPVHVHTTAERNCPLPQESSSPLPLWL</sequence>
<evidence type="ECO:0000256" key="15">
    <source>
        <dbReference type="ARBA" id="ARBA00045411"/>
    </source>
</evidence>
<dbReference type="PANTHER" id="PTHR47015:SF1">
    <property type="entry name" value="BPI FOLD-CONTAINING FAMILY A MEMBER 1"/>
    <property type="match status" value="1"/>
</dbReference>
<keyword evidence="19" id="KW-1185">Reference proteome</keyword>
<evidence type="ECO:0000259" key="17">
    <source>
        <dbReference type="Pfam" id="PF01273"/>
    </source>
</evidence>
<keyword evidence="9" id="KW-0044">Antibiotic</keyword>
<comment type="function">
    <text evidence="15">Lipid-binding protein which shows high specificity for the surfactant phospholipid dipalmitoylphosphatidylcholine (DPPC). Plays a role in the innate immune responses of the upper airways. Reduces the surface tension in secretions from airway epithelia and inhibits the formation of biofilm by pathogenic Gram-negative bacteria, such as P.aeruginosa and K.pneumoniae. Negatively regulates proteolytic cleavage of SCNN1G, an event that is required for activation of the epithelial sodium channel (ENaC), and thereby contributes to airway surface liquid homeostasis and proper clearance of mucus. Plays a role in the airway inflammatory response after exposure to irritants. May attract macrophages and neutrophils.</text>
</comment>
<dbReference type="FunCoup" id="A0A8I3PJC6">
    <property type="interactions" value="13"/>
</dbReference>
<comment type="similarity">
    <text evidence="2">Belongs to the BPI/LBP/Plunc superfamily. Plunc family.</text>
</comment>
<evidence type="ECO:0000256" key="12">
    <source>
        <dbReference type="ARBA" id="ARBA00023180"/>
    </source>
</evidence>
<dbReference type="GO" id="GO:0005615">
    <property type="term" value="C:extracellular space"/>
    <property type="evidence" value="ECO:0000318"/>
    <property type="project" value="GO_Central"/>
</dbReference>
<accession>A0A8I3PJC6</accession>
<reference evidence="18" key="1">
    <citation type="submission" date="2020-03" db="EMBL/GenBank/DDBJ databases">
        <title>Long-read based genome assembly of a Labrador retriever dog.</title>
        <authorList>
            <person name="Eory L."/>
            <person name="Zhang W."/>
            <person name="Schoenebeck J."/>
        </authorList>
    </citation>
    <scope>NUCLEOTIDE SEQUENCE [LARGE SCALE GENOMIC DNA]</scope>
    <source>
        <strain evidence="18">Labrador retriever</strain>
    </source>
</reference>
<evidence type="ECO:0000256" key="11">
    <source>
        <dbReference type="ARBA" id="ARBA00023157"/>
    </source>
</evidence>
<evidence type="ECO:0000256" key="4">
    <source>
        <dbReference type="ARBA" id="ARBA00022525"/>
    </source>
</evidence>
<keyword evidence="4" id="KW-0964">Secreted</keyword>
<keyword evidence="12" id="KW-0325">Glycoprotein</keyword>
<dbReference type="Gene3D" id="3.15.10.10">
    <property type="entry name" value="Bactericidal permeability-increasing protein, domain 1"/>
    <property type="match status" value="1"/>
</dbReference>
<keyword evidence="10" id="KW-0446">Lipid-binding</keyword>
<keyword evidence="6" id="KW-0399">Innate immunity</keyword>
<keyword evidence="7 16" id="KW-0732">Signal</keyword>
<dbReference type="Ensembl" id="ENSCAFT00845041872.1">
    <property type="protein sequence ID" value="ENSCAFP00845032842.1"/>
    <property type="gene ID" value="ENSCAFG00845023690.1"/>
</dbReference>
<feature type="chain" id="PRO_5035234071" description="BPI fold-containing family A member 1" evidence="16">
    <location>
        <begin position="24"/>
        <end position="318"/>
    </location>
</feature>
<feature type="signal peptide" evidence="16">
    <location>
        <begin position="1"/>
        <end position="23"/>
    </location>
</feature>
<dbReference type="GO" id="GO:0045087">
    <property type="term" value="P:innate immune response"/>
    <property type="evidence" value="ECO:0000318"/>
    <property type="project" value="GO_Central"/>
</dbReference>
<evidence type="ECO:0000256" key="8">
    <source>
        <dbReference type="ARBA" id="ARBA00022859"/>
    </source>
</evidence>
<comment type="subcellular location">
    <subcellularLocation>
        <location evidence="1">Secreted</location>
    </subcellularLocation>
</comment>
<dbReference type="InterPro" id="IPR017943">
    <property type="entry name" value="Bactericidal_perm-incr_a/b_dom"/>
</dbReference>
<evidence type="ECO:0000256" key="5">
    <source>
        <dbReference type="ARBA" id="ARBA00022529"/>
    </source>
</evidence>
<dbReference type="InterPro" id="IPR051902">
    <property type="entry name" value="BPI_fold-superfamily_member"/>
</dbReference>
<dbReference type="PANTHER" id="PTHR47015">
    <property type="entry name" value="BPI FOLD-CONTAINING FAMILY A MEMBER 1"/>
    <property type="match status" value="1"/>
</dbReference>
<dbReference type="GO" id="GO:0019731">
    <property type="term" value="P:antibacterial humoral response"/>
    <property type="evidence" value="ECO:0000318"/>
    <property type="project" value="GO_Central"/>
</dbReference>
<evidence type="ECO:0000256" key="14">
    <source>
        <dbReference type="ARBA" id="ARBA00030462"/>
    </source>
</evidence>
<reference evidence="18" key="2">
    <citation type="submission" date="2025-08" db="UniProtKB">
        <authorList>
            <consortium name="Ensembl"/>
        </authorList>
    </citation>
    <scope>IDENTIFICATION</scope>
    <source>
        <strain evidence="18">Boxer</strain>
    </source>
</reference>
<dbReference type="SUPFAM" id="SSF55394">
    <property type="entry name" value="Bactericidal permeability-increasing protein, BPI"/>
    <property type="match status" value="1"/>
</dbReference>
<dbReference type="OrthoDB" id="9835719at2759"/>
<evidence type="ECO:0000256" key="6">
    <source>
        <dbReference type="ARBA" id="ARBA00022588"/>
    </source>
</evidence>
<dbReference type="GO" id="GO:1902305">
    <property type="term" value="P:regulation of sodium ion transmembrane transport"/>
    <property type="evidence" value="ECO:0007669"/>
    <property type="project" value="Ensembl"/>
</dbReference>
<dbReference type="GO" id="GO:0002395">
    <property type="term" value="P:immune response in nasopharyngeal-associated lymphoid tissue"/>
    <property type="evidence" value="ECO:0000318"/>
    <property type="project" value="GO_Central"/>
</dbReference>
<evidence type="ECO:0000313" key="18">
    <source>
        <dbReference type="Ensembl" id="ENSCAFP00845032842.1"/>
    </source>
</evidence>
<evidence type="ECO:0000256" key="2">
    <source>
        <dbReference type="ARBA" id="ARBA00009020"/>
    </source>
</evidence>
<evidence type="ECO:0000256" key="9">
    <source>
        <dbReference type="ARBA" id="ARBA00023022"/>
    </source>
</evidence>